<dbReference type="SFLD" id="SFLDS00003">
    <property type="entry name" value="Haloacid_Dehalogenase"/>
    <property type="match status" value="1"/>
</dbReference>
<dbReference type="InterPro" id="IPR006379">
    <property type="entry name" value="HAD-SF_hydro_IIB"/>
</dbReference>
<dbReference type="PROSITE" id="PS01229">
    <property type="entry name" value="COF_2"/>
    <property type="match status" value="1"/>
</dbReference>
<dbReference type="AlphaFoldDB" id="A0AAE3E6X9"/>
<dbReference type="InterPro" id="IPR023214">
    <property type="entry name" value="HAD_sf"/>
</dbReference>
<reference evidence="1 2" key="1">
    <citation type="submission" date="2021-10" db="EMBL/GenBank/DDBJ databases">
        <title>Anaerobic single-cell dispensing facilitates the cultivation of human gut bacteria.</title>
        <authorList>
            <person name="Afrizal A."/>
        </authorList>
    </citation>
    <scope>NUCLEOTIDE SEQUENCE [LARGE SCALE GENOMIC DNA]</scope>
    <source>
        <strain evidence="1 2">CLA-AA-H224</strain>
    </source>
</reference>
<dbReference type="Proteomes" id="UP001198200">
    <property type="component" value="Unassembled WGS sequence"/>
</dbReference>
<keyword evidence="1" id="KW-0378">Hydrolase</keyword>
<dbReference type="RefSeq" id="WP_308732476.1">
    <property type="nucleotide sequence ID" value="NZ_JAJEQN010000057.1"/>
</dbReference>
<comment type="caution">
    <text evidence="1">The sequence shown here is derived from an EMBL/GenBank/DDBJ whole genome shotgun (WGS) entry which is preliminary data.</text>
</comment>
<accession>A0AAE3E6X9</accession>
<dbReference type="CDD" id="cd07516">
    <property type="entry name" value="HAD_Pase"/>
    <property type="match status" value="1"/>
</dbReference>
<dbReference type="Gene3D" id="3.30.1240.10">
    <property type="match status" value="1"/>
</dbReference>
<sequence length="268" mass="30053">MDVQIIALDIDGTLTDDRKNISNLTLEALIEAEKKGIRLVLASARPASGLFSIRDQLKMEQFGGILMSYNGGRITDCAGNTFYEISMGLTMTRRILRFLEELPVTVIVDDGKMFYVTDKNGYKVEYECRNNQMQCTEVGNLADWLTFSPIKILLAVDPMKIYEVQEQIRNFLPEDLTVVRTAAFYLEIFPRRINKGQGLCDICRILKIDVRNSIAFGDSENDIPMLKAAGIGIAMKNAEMDVKKASDMSTLSNNEDGIPYALRALNVI</sequence>
<evidence type="ECO:0000313" key="1">
    <source>
        <dbReference type="EMBL" id="MCC2222931.1"/>
    </source>
</evidence>
<dbReference type="Gene3D" id="3.40.50.1000">
    <property type="entry name" value="HAD superfamily/HAD-like"/>
    <property type="match status" value="1"/>
</dbReference>
<name>A0AAE3E6X9_9FIRM</name>
<dbReference type="PANTHER" id="PTHR10000:SF8">
    <property type="entry name" value="HAD SUPERFAMILY HYDROLASE-LIKE, TYPE 3"/>
    <property type="match status" value="1"/>
</dbReference>
<gene>
    <name evidence="1" type="ORF">LKD48_15115</name>
</gene>
<dbReference type="PANTHER" id="PTHR10000">
    <property type="entry name" value="PHOSPHOSERINE PHOSPHATASE"/>
    <property type="match status" value="1"/>
</dbReference>
<evidence type="ECO:0000313" key="2">
    <source>
        <dbReference type="Proteomes" id="UP001198200"/>
    </source>
</evidence>
<dbReference type="SUPFAM" id="SSF56784">
    <property type="entry name" value="HAD-like"/>
    <property type="match status" value="1"/>
</dbReference>
<dbReference type="NCBIfam" id="TIGR00099">
    <property type="entry name" value="Cof-subfamily"/>
    <property type="match status" value="1"/>
</dbReference>
<dbReference type="SFLD" id="SFLDG01140">
    <property type="entry name" value="C2.B:_Phosphomannomutase_and_P"/>
    <property type="match status" value="1"/>
</dbReference>
<dbReference type="InterPro" id="IPR036412">
    <property type="entry name" value="HAD-like_sf"/>
</dbReference>
<dbReference type="Pfam" id="PF08282">
    <property type="entry name" value="Hydrolase_3"/>
    <property type="match status" value="1"/>
</dbReference>
<keyword evidence="2" id="KW-1185">Reference proteome</keyword>
<dbReference type="GO" id="GO:0016791">
    <property type="term" value="F:phosphatase activity"/>
    <property type="evidence" value="ECO:0007669"/>
    <property type="project" value="TreeGrafter"/>
</dbReference>
<dbReference type="GO" id="GO:0005829">
    <property type="term" value="C:cytosol"/>
    <property type="evidence" value="ECO:0007669"/>
    <property type="project" value="TreeGrafter"/>
</dbReference>
<dbReference type="EMBL" id="JAJEQN010000057">
    <property type="protein sequence ID" value="MCC2222931.1"/>
    <property type="molecule type" value="Genomic_DNA"/>
</dbReference>
<organism evidence="1 2">
    <name type="scientific">Anthropogastromicrobium aceti</name>
    <dbReference type="NCBI Taxonomy" id="2981768"/>
    <lineage>
        <taxon>Bacteria</taxon>
        <taxon>Bacillati</taxon>
        <taxon>Bacillota</taxon>
        <taxon>Clostridia</taxon>
        <taxon>Lachnospirales</taxon>
        <taxon>Lachnospiraceae</taxon>
        <taxon>Anthropogastromicrobium</taxon>
    </lineage>
</organism>
<proteinExistence type="predicted"/>
<dbReference type="GO" id="GO:0000287">
    <property type="term" value="F:magnesium ion binding"/>
    <property type="evidence" value="ECO:0007669"/>
    <property type="project" value="TreeGrafter"/>
</dbReference>
<protein>
    <submittedName>
        <fullName evidence="1">Cof-type HAD-IIB family hydrolase</fullName>
    </submittedName>
</protein>
<dbReference type="PRINTS" id="PR00119">
    <property type="entry name" value="CATATPASE"/>
</dbReference>
<dbReference type="InterPro" id="IPR000150">
    <property type="entry name" value="Cof"/>
</dbReference>
<dbReference type="NCBIfam" id="TIGR01484">
    <property type="entry name" value="HAD-SF-IIB"/>
    <property type="match status" value="1"/>
</dbReference>